<keyword evidence="4" id="KW-0325">Glycoprotein</keyword>
<dbReference type="PANTHER" id="PTHR33021:SF325">
    <property type="entry name" value="PHYTOCYANIN DOMAIN-CONTAINING PROTEIN"/>
    <property type="match status" value="1"/>
</dbReference>
<proteinExistence type="predicted"/>
<dbReference type="InterPro" id="IPR028871">
    <property type="entry name" value="BlueCu_1_BS"/>
</dbReference>
<feature type="region of interest" description="Disordered" evidence="5">
    <location>
        <begin position="288"/>
        <end position="314"/>
    </location>
</feature>
<sequence>MNTKMNMEVQRLNVVMCMILVLASVLHVSLAQTTHTVGNGLGWLVPPGGEVAYRTWAASQTFTVGDVLVFNFTTGTHDVAEVSREAYNSCNSTSPISMSTNGPTNITLTSAGEHHFICTFTRHCDLGQRLAINVTAASSPAPAPAPEPATPPPAAAPETAPSPTVPASPPPSATPAPAPSRAAMTYIVGDSLGWTVPPGGPIAYQTWARGRSFVVGDTLVFNFTSGVHDVVEVTRAEYNSCNATTNTTVITTGPARITLTSAGEHYYICTIPQHCSFGQQLAINVTSGGSTAIPPPSSGGPTSQSPGTPPPPLSDSAASFAVAALPFTFLAVALALLCN</sequence>
<evidence type="ECO:0000256" key="7">
    <source>
        <dbReference type="SAM" id="SignalP"/>
    </source>
</evidence>
<keyword evidence="6" id="KW-0472">Membrane</keyword>
<accession>A0ABD3TTS7</accession>
<evidence type="ECO:0000256" key="5">
    <source>
        <dbReference type="SAM" id="MobiDB-lite"/>
    </source>
</evidence>
<gene>
    <name evidence="9" type="ORF">ACJIZ3_024404</name>
</gene>
<feature type="compositionally biased region" description="Pro residues" evidence="5">
    <location>
        <begin position="163"/>
        <end position="178"/>
    </location>
</feature>
<feature type="signal peptide" evidence="7">
    <location>
        <begin position="1"/>
        <end position="31"/>
    </location>
</feature>
<keyword evidence="1" id="KW-0479">Metal-binding</keyword>
<feature type="transmembrane region" description="Helical" evidence="6">
    <location>
        <begin position="317"/>
        <end position="338"/>
    </location>
</feature>
<keyword evidence="6" id="KW-1133">Transmembrane helix</keyword>
<dbReference type="EMBL" id="JBJXBP010000003">
    <property type="protein sequence ID" value="KAL3839813.1"/>
    <property type="molecule type" value="Genomic_DNA"/>
</dbReference>
<dbReference type="Pfam" id="PF02298">
    <property type="entry name" value="Cu_bind_like"/>
    <property type="match status" value="2"/>
</dbReference>
<keyword evidence="2" id="KW-0186">Copper</keyword>
<dbReference type="Gene3D" id="2.60.40.420">
    <property type="entry name" value="Cupredoxins - blue copper proteins"/>
    <property type="match status" value="2"/>
</dbReference>
<dbReference type="FunFam" id="2.60.40.420:FF:000034">
    <property type="entry name" value="Cupredoxin superfamily protein"/>
    <property type="match status" value="2"/>
</dbReference>
<dbReference type="InterPro" id="IPR039391">
    <property type="entry name" value="Phytocyanin-like"/>
</dbReference>
<dbReference type="SUPFAM" id="SSF49503">
    <property type="entry name" value="Cupredoxins"/>
    <property type="match status" value="2"/>
</dbReference>
<evidence type="ECO:0000259" key="8">
    <source>
        <dbReference type="PROSITE" id="PS51485"/>
    </source>
</evidence>
<reference evidence="9 10" key="1">
    <citation type="submission" date="2024-12" db="EMBL/GenBank/DDBJ databases">
        <title>The unique morphological basis and parallel evolutionary history of personate flowers in Penstemon.</title>
        <authorList>
            <person name="Depatie T.H."/>
            <person name="Wessinger C.A."/>
        </authorList>
    </citation>
    <scope>NUCLEOTIDE SEQUENCE [LARGE SCALE GENOMIC DNA]</scope>
    <source>
        <strain evidence="9">WTNN_2</strain>
        <tissue evidence="9">Leaf</tissue>
    </source>
</reference>
<dbReference type="PROSITE" id="PS00196">
    <property type="entry name" value="COPPER_BLUE"/>
    <property type="match status" value="1"/>
</dbReference>
<dbReference type="InterPro" id="IPR003245">
    <property type="entry name" value="Phytocyanin_dom"/>
</dbReference>
<evidence type="ECO:0000256" key="6">
    <source>
        <dbReference type="SAM" id="Phobius"/>
    </source>
</evidence>
<keyword evidence="7" id="KW-0732">Signal</keyword>
<evidence type="ECO:0000256" key="1">
    <source>
        <dbReference type="ARBA" id="ARBA00022723"/>
    </source>
</evidence>
<protein>
    <recommendedName>
        <fullName evidence="8">Phytocyanin domain-containing protein</fullName>
    </recommendedName>
</protein>
<feature type="compositionally biased region" description="Pro residues" evidence="5">
    <location>
        <begin position="141"/>
        <end position="155"/>
    </location>
</feature>
<organism evidence="9 10">
    <name type="scientific">Penstemon smallii</name>
    <dbReference type="NCBI Taxonomy" id="265156"/>
    <lineage>
        <taxon>Eukaryota</taxon>
        <taxon>Viridiplantae</taxon>
        <taxon>Streptophyta</taxon>
        <taxon>Embryophyta</taxon>
        <taxon>Tracheophyta</taxon>
        <taxon>Spermatophyta</taxon>
        <taxon>Magnoliopsida</taxon>
        <taxon>eudicotyledons</taxon>
        <taxon>Gunneridae</taxon>
        <taxon>Pentapetalae</taxon>
        <taxon>asterids</taxon>
        <taxon>lamiids</taxon>
        <taxon>Lamiales</taxon>
        <taxon>Plantaginaceae</taxon>
        <taxon>Cheloneae</taxon>
        <taxon>Penstemon</taxon>
    </lineage>
</organism>
<dbReference type="Proteomes" id="UP001634393">
    <property type="component" value="Unassembled WGS sequence"/>
</dbReference>
<dbReference type="PANTHER" id="PTHR33021">
    <property type="entry name" value="BLUE COPPER PROTEIN"/>
    <property type="match status" value="1"/>
</dbReference>
<feature type="region of interest" description="Disordered" evidence="5">
    <location>
        <begin position="138"/>
        <end position="178"/>
    </location>
</feature>
<keyword evidence="10" id="KW-1185">Reference proteome</keyword>
<dbReference type="GO" id="GO:0046872">
    <property type="term" value="F:metal ion binding"/>
    <property type="evidence" value="ECO:0007669"/>
    <property type="project" value="UniProtKB-KW"/>
</dbReference>
<feature type="domain" description="Phytocyanin" evidence="8">
    <location>
        <begin position="33"/>
        <end position="136"/>
    </location>
</feature>
<evidence type="ECO:0000313" key="9">
    <source>
        <dbReference type="EMBL" id="KAL3839813.1"/>
    </source>
</evidence>
<evidence type="ECO:0000256" key="3">
    <source>
        <dbReference type="ARBA" id="ARBA00023157"/>
    </source>
</evidence>
<evidence type="ECO:0000256" key="4">
    <source>
        <dbReference type="ARBA" id="ARBA00023180"/>
    </source>
</evidence>
<dbReference type="InterPro" id="IPR008972">
    <property type="entry name" value="Cupredoxin"/>
</dbReference>
<dbReference type="AlphaFoldDB" id="A0ABD3TTS7"/>
<keyword evidence="3" id="KW-1015">Disulfide bond</keyword>
<feature type="domain" description="Phytocyanin" evidence="8">
    <location>
        <begin position="184"/>
        <end position="287"/>
    </location>
</feature>
<keyword evidence="6" id="KW-0812">Transmembrane</keyword>
<comment type="caution">
    <text evidence="9">The sequence shown here is derived from an EMBL/GenBank/DDBJ whole genome shotgun (WGS) entry which is preliminary data.</text>
</comment>
<dbReference type="PROSITE" id="PS51485">
    <property type="entry name" value="PHYTOCYANIN"/>
    <property type="match status" value="2"/>
</dbReference>
<name>A0ABD3TTS7_9LAMI</name>
<evidence type="ECO:0000256" key="2">
    <source>
        <dbReference type="ARBA" id="ARBA00023008"/>
    </source>
</evidence>
<feature type="chain" id="PRO_5044780166" description="Phytocyanin domain-containing protein" evidence="7">
    <location>
        <begin position="32"/>
        <end position="339"/>
    </location>
</feature>
<evidence type="ECO:0000313" key="10">
    <source>
        <dbReference type="Proteomes" id="UP001634393"/>
    </source>
</evidence>